<comment type="caution">
    <text evidence="6">The sequence shown here is derived from an EMBL/GenBank/DDBJ whole genome shotgun (WGS) entry which is preliminary data.</text>
</comment>
<accession>A0A8H2VCW6</accession>
<dbReference type="PIRSF" id="PIRSF006060">
    <property type="entry name" value="AA_transporter"/>
    <property type="match status" value="1"/>
</dbReference>
<dbReference type="RefSeq" id="XP_041405028.1">
    <property type="nucleotide sequence ID" value="XM_041549094.1"/>
</dbReference>
<dbReference type="GO" id="GO:0016020">
    <property type="term" value="C:membrane"/>
    <property type="evidence" value="ECO:0007669"/>
    <property type="project" value="UniProtKB-SubCell"/>
</dbReference>
<proteinExistence type="predicted"/>
<reference evidence="6 7" key="1">
    <citation type="submission" date="2020-05" db="EMBL/GenBank/DDBJ databases">
        <authorList>
            <person name="Casaregola S."/>
            <person name="Devillers H."/>
            <person name="Grondin C."/>
        </authorList>
    </citation>
    <scope>NUCLEOTIDE SEQUENCE [LARGE SCALE GENOMIC DNA]</scope>
    <source>
        <strain evidence="6 7">CLIB 1767</strain>
    </source>
</reference>
<feature type="transmembrane region" description="Helical" evidence="5">
    <location>
        <begin position="73"/>
        <end position="94"/>
    </location>
</feature>
<gene>
    <name evidence="6" type="ORF">KABA2_02S09130</name>
</gene>
<evidence type="ECO:0000256" key="4">
    <source>
        <dbReference type="ARBA" id="ARBA00023136"/>
    </source>
</evidence>
<dbReference type="InterPro" id="IPR002293">
    <property type="entry name" value="AA/rel_permease1"/>
</dbReference>
<dbReference type="OrthoDB" id="5982228at2759"/>
<feature type="transmembrane region" description="Helical" evidence="5">
    <location>
        <begin position="229"/>
        <end position="252"/>
    </location>
</feature>
<name>A0A8H2VCW6_9SACH</name>
<evidence type="ECO:0000256" key="5">
    <source>
        <dbReference type="SAM" id="Phobius"/>
    </source>
</evidence>
<dbReference type="GO" id="GO:0015179">
    <property type="term" value="F:L-amino acid transmembrane transporter activity"/>
    <property type="evidence" value="ECO:0007669"/>
    <property type="project" value="TreeGrafter"/>
</dbReference>
<protein>
    <submittedName>
        <fullName evidence="6">Similar to Saccharomyces cerevisiae YHL036W MUP3 Low affinity methionine permease, similar to Mup1p</fullName>
    </submittedName>
</protein>
<evidence type="ECO:0000313" key="6">
    <source>
        <dbReference type="EMBL" id="CAB4252990.1"/>
    </source>
</evidence>
<dbReference type="PANTHER" id="PTHR11785">
    <property type="entry name" value="AMINO ACID TRANSPORTER"/>
    <property type="match status" value="1"/>
</dbReference>
<dbReference type="PANTHER" id="PTHR11785:SF382">
    <property type="entry name" value="LOW-AFFINITY METHIONINE PERMEASE"/>
    <property type="match status" value="1"/>
</dbReference>
<dbReference type="EMBL" id="CAEFZW010000002">
    <property type="protein sequence ID" value="CAB4252990.1"/>
    <property type="molecule type" value="Genomic_DNA"/>
</dbReference>
<feature type="transmembrane region" description="Helical" evidence="5">
    <location>
        <begin position="159"/>
        <end position="180"/>
    </location>
</feature>
<dbReference type="Gene3D" id="1.20.1740.10">
    <property type="entry name" value="Amino acid/polyamine transporter I"/>
    <property type="match status" value="1"/>
</dbReference>
<evidence type="ECO:0000256" key="1">
    <source>
        <dbReference type="ARBA" id="ARBA00004141"/>
    </source>
</evidence>
<feature type="transmembrane region" description="Helical" evidence="5">
    <location>
        <begin position="314"/>
        <end position="336"/>
    </location>
</feature>
<dbReference type="InterPro" id="IPR050598">
    <property type="entry name" value="AminoAcid_Transporter"/>
</dbReference>
<keyword evidence="3 5" id="KW-1133">Transmembrane helix</keyword>
<keyword evidence="2 5" id="KW-0812">Transmembrane</keyword>
<feature type="transmembrane region" description="Helical" evidence="5">
    <location>
        <begin position="478"/>
        <end position="501"/>
    </location>
</feature>
<evidence type="ECO:0000313" key="7">
    <source>
        <dbReference type="Proteomes" id="UP000644660"/>
    </source>
</evidence>
<feature type="transmembrane region" description="Helical" evidence="5">
    <location>
        <begin position="412"/>
        <end position="430"/>
    </location>
</feature>
<feature type="transmembrane region" description="Helical" evidence="5">
    <location>
        <begin position="200"/>
        <end position="217"/>
    </location>
</feature>
<feature type="transmembrane region" description="Helical" evidence="5">
    <location>
        <begin position="356"/>
        <end position="385"/>
    </location>
</feature>
<evidence type="ECO:0000256" key="3">
    <source>
        <dbReference type="ARBA" id="ARBA00022989"/>
    </source>
</evidence>
<comment type="subcellular location">
    <subcellularLocation>
        <location evidence="1">Membrane</location>
        <topology evidence="1">Multi-pass membrane protein</topology>
    </subcellularLocation>
</comment>
<dbReference type="GeneID" id="64856135"/>
<keyword evidence="7" id="KW-1185">Reference proteome</keyword>
<feature type="transmembrane region" description="Helical" evidence="5">
    <location>
        <begin position="513"/>
        <end position="532"/>
    </location>
</feature>
<dbReference type="Proteomes" id="UP000644660">
    <property type="component" value="Unassembled WGS sequence"/>
</dbReference>
<feature type="transmembrane region" description="Helical" evidence="5">
    <location>
        <begin position="106"/>
        <end position="128"/>
    </location>
</feature>
<evidence type="ECO:0000256" key="2">
    <source>
        <dbReference type="ARBA" id="ARBA00022692"/>
    </source>
</evidence>
<keyword evidence="4 5" id="KW-0472">Membrane</keyword>
<feature type="transmembrane region" description="Helical" evidence="5">
    <location>
        <begin position="272"/>
        <end position="293"/>
    </location>
</feature>
<sequence>MLSDSKSSAIHVEEYDYTDNDTERLAQVVTEELALRSKLGSKTKDYGSFCSLDAEEHHKATQQLIEVPQGRHLGIYSTTILFVSRILGSGIFTIPSSMYVNCGGNITIFFGIWILTASLAFAGLYLFLEFGSWIPKSGGRKNFLEQTYTKPNLMMSVTFACYSLLSGLTLSNSIVFGKYILYAMGYDDISESNEQRMSKLISISVILVAILIHGISVRHGIFIQNLFGGLKLIMILLMCGTGLYSLFIYKPIEVDSSVLSNNFHYMTLEEGSMISISSIAAAITSSFFCFAGWDSVHSVASEIKNPSRTLKISGPISLLICFVCYILVNLAYLNVLTFEEIKEAGPLIGSVLFTKLFGTFIGGKIMSITVALSALSNILVVTYGISRMNQEIFREGYLPFSKFMASNYPRDAPLPSIALCGILTIAWILLLPGDSASFDYLINMEGYGNQFFLFLVALGLFIYRHTHKSTDQTLKPTIKASSIGVIALGMLSLYLLAAPFIDRKDQAVKVTSMPPYQITTLIMIGICFLYWFKMFYLCPKLGGYKLKAKFIVLNDGLIMTKWVKRYIQ</sequence>
<feature type="transmembrane region" description="Helical" evidence="5">
    <location>
        <begin position="450"/>
        <end position="466"/>
    </location>
</feature>
<dbReference type="Pfam" id="PF13520">
    <property type="entry name" value="AA_permease_2"/>
    <property type="match status" value="1"/>
</dbReference>
<organism evidence="6 7">
    <name type="scientific">Maudiozyma barnettii</name>
    <dbReference type="NCBI Taxonomy" id="61262"/>
    <lineage>
        <taxon>Eukaryota</taxon>
        <taxon>Fungi</taxon>
        <taxon>Dikarya</taxon>
        <taxon>Ascomycota</taxon>
        <taxon>Saccharomycotina</taxon>
        <taxon>Saccharomycetes</taxon>
        <taxon>Saccharomycetales</taxon>
        <taxon>Saccharomycetaceae</taxon>
        <taxon>Maudiozyma</taxon>
    </lineage>
</organism>
<dbReference type="AlphaFoldDB" id="A0A8H2VCW6"/>